<protein>
    <submittedName>
        <fullName evidence="1">Uncharacterized protein</fullName>
    </submittedName>
</protein>
<comment type="caution">
    <text evidence="1">The sequence shown here is derived from an EMBL/GenBank/DDBJ whole genome shotgun (WGS) entry which is preliminary data.</text>
</comment>
<proteinExistence type="predicted"/>
<evidence type="ECO:0000313" key="2">
    <source>
        <dbReference type="Proteomes" id="UP000276133"/>
    </source>
</evidence>
<gene>
    <name evidence="1" type="ORF">BpHYR1_029732</name>
</gene>
<dbReference type="Proteomes" id="UP000276133">
    <property type="component" value="Unassembled WGS sequence"/>
</dbReference>
<dbReference type="AlphaFoldDB" id="A0A3M7SRW5"/>
<name>A0A3M7SRW5_BRAPC</name>
<keyword evidence="2" id="KW-1185">Reference proteome</keyword>
<reference evidence="1 2" key="1">
    <citation type="journal article" date="2018" name="Sci. Rep.">
        <title>Genomic signatures of local adaptation to the degree of environmental predictability in rotifers.</title>
        <authorList>
            <person name="Franch-Gras L."/>
            <person name="Hahn C."/>
            <person name="Garcia-Roger E.M."/>
            <person name="Carmona M.J."/>
            <person name="Serra M."/>
            <person name="Gomez A."/>
        </authorList>
    </citation>
    <scope>NUCLEOTIDE SEQUENCE [LARGE SCALE GENOMIC DNA]</scope>
    <source>
        <strain evidence="1">HYR1</strain>
    </source>
</reference>
<organism evidence="1 2">
    <name type="scientific">Brachionus plicatilis</name>
    <name type="common">Marine rotifer</name>
    <name type="synonym">Brachionus muelleri</name>
    <dbReference type="NCBI Taxonomy" id="10195"/>
    <lineage>
        <taxon>Eukaryota</taxon>
        <taxon>Metazoa</taxon>
        <taxon>Spiralia</taxon>
        <taxon>Gnathifera</taxon>
        <taxon>Rotifera</taxon>
        <taxon>Eurotatoria</taxon>
        <taxon>Monogononta</taxon>
        <taxon>Pseudotrocha</taxon>
        <taxon>Ploima</taxon>
        <taxon>Brachionidae</taxon>
        <taxon>Brachionus</taxon>
    </lineage>
</organism>
<dbReference type="EMBL" id="REGN01000873">
    <property type="protein sequence ID" value="RNA38425.1"/>
    <property type="molecule type" value="Genomic_DNA"/>
</dbReference>
<evidence type="ECO:0000313" key="1">
    <source>
        <dbReference type="EMBL" id="RNA38425.1"/>
    </source>
</evidence>
<sequence length="89" mass="10686">MTIAKSKVPDTNNINNFIASKDSNNLIIRINKVQKIFLTNQYLRQCEILVQKHKRIPKLLQFSFQVLTNFRFFYQTFINFAYILQQIEK</sequence>
<accession>A0A3M7SRW5</accession>